<dbReference type="Proteomes" id="UP000499080">
    <property type="component" value="Unassembled WGS sequence"/>
</dbReference>
<sequence>MKNLGKKRSVDIESGALADLFWYPRLGWETSLFLHINNGKSDVSQPNRGYQNRPLDLDGKVTECNDYETDSEIGVEDNPFHDECSDSN</sequence>
<comment type="caution">
    <text evidence="2">The sequence shown here is derived from an EMBL/GenBank/DDBJ whole genome shotgun (WGS) entry which is preliminary data.</text>
</comment>
<dbReference type="EMBL" id="BGPR01001796">
    <property type="protein sequence ID" value="GBM62037.1"/>
    <property type="molecule type" value="Genomic_DNA"/>
</dbReference>
<dbReference type="AlphaFoldDB" id="A0A4Y2H8T1"/>
<organism evidence="2 3">
    <name type="scientific">Araneus ventricosus</name>
    <name type="common">Orbweaver spider</name>
    <name type="synonym">Epeira ventricosa</name>
    <dbReference type="NCBI Taxonomy" id="182803"/>
    <lineage>
        <taxon>Eukaryota</taxon>
        <taxon>Metazoa</taxon>
        <taxon>Ecdysozoa</taxon>
        <taxon>Arthropoda</taxon>
        <taxon>Chelicerata</taxon>
        <taxon>Arachnida</taxon>
        <taxon>Araneae</taxon>
        <taxon>Araneomorphae</taxon>
        <taxon>Entelegynae</taxon>
        <taxon>Araneoidea</taxon>
        <taxon>Araneidae</taxon>
        <taxon>Araneus</taxon>
    </lineage>
</organism>
<feature type="region of interest" description="Disordered" evidence="1">
    <location>
        <begin position="40"/>
        <end position="62"/>
    </location>
</feature>
<keyword evidence="3" id="KW-1185">Reference proteome</keyword>
<evidence type="ECO:0000256" key="1">
    <source>
        <dbReference type="SAM" id="MobiDB-lite"/>
    </source>
</evidence>
<evidence type="ECO:0000313" key="2">
    <source>
        <dbReference type="EMBL" id="GBM62037.1"/>
    </source>
</evidence>
<feature type="compositionally biased region" description="Polar residues" evidence="1">
    <location>
        <begin position="40"/>
        <end position="50"/>
    </location>
</feature>
<proteinExistence type="predicted"/>
<gene>
    <name evidence="2" type="ORF">AVEN_220961_1</name>
</gene>
<name>A0A4Y2H8T1_ARAVE</name>
<reference evidence="2 3" key="1">
    <citation type="journal article" date="2019" name="Sci. Rep.">
        <title>Orb-weaving spider Araneus ventricosus genome elucidates the spidroin gene catalogue.</title>
        <authorList>
            <person name="Kono N."/>
            <person name="Nakamura H."/>
            <person name="Ohtoshi R."/>
            <person name="Moran D.A.P."/>
            <person name="Shinohara A."/>
            <person name="Yoshida Y."/>
            <person name="Fujiwara M."/>
            <person name="Mori M."/>
            <person name="Tomita M."/>
            <person name="Arakawa K."/>
        </authorList>
    </citation>
    <scope>NUCLEOTIDE SEQUENCE [LARGE SCALE GENOMIC DNA]</scope>
</reference>
<accession>A0A4Y2H8T1</accession>
<evidence type="ECO:0000313" key="3">
    <source>
        <dbReference type="Proteomes" id="UP000499080"/>
    </source>
</evidence>
<protein>
    <submittedName>
        <fullName evidence="2">Uncharacterized protein</fullName>
    </submittedName>
</protein>